<feature type="compositionally biased region" description="Basic and acidic residues" evidence="1">
    <location>
        <begin position="30"/>
        <end position="44"/>
    </location>
</feature>
<feature type="region of interest" description="Disordered" evidence="1">
    <location>
        <begin position="1"/>
        <end position="44"/>
    </location>
</feature>
<gene>
    <name evidence="2" type="ORF">BIFGAL_03112</name>
</gene>
<dbReference type="EMBL" id="ABXB03000002">
    <property type="protein sequence ID" value="EFA23008.1"/>
    <property type="molecule type" value="Genomic_DNA"/>
</dbReference>
<organism evidence="2 3">
    <name type="scientific">Bifidobacterium gallicum DSM 20093 = LMG 11596</name>
    <dbReference type="NCBI Taxonomy" id="561180"/>
    <lineage>
        <taxon>Bacteria</taxon>
        <taxon>Bacillati</taxon>
        <taxon>Actinomycetota</taxon>
        <taxon>Actinomycetes</taxon>
        <taxon>Bifidobacteriales</taxon>
        <taxon>Bifidobacteriaceae</taxon>
        <taxon>Bifidobacterium</taxon>
    </lineage>
</organism>
<name>D1NTF4_9BIFI</name>
<evidence type="ECO:0000313" key="3">
    <source>
        <dbReference type="Proteomes" id="UP000003656"/>
    </source>
</evidence>
<accession>D1NTF4</accession>
<evidence type="ECO:0000256" key="1">
    <source>
        <dbReference type="SAM" id="MobiDB-lite"/>
    </source>
</evidence>
<evidence type="ECO:0000313" key="2">
    <source>
        <dbReference type="EMBL" id="EFA23008.1"/>
    </source>
</evidence>
<reference evidence="2 3" key="1">
    <citation type="submission" date="2009-11" db="EMBL/GenBank/DDBJ databases">
        <authorList>
            <person name="Weinstock G."/>
            <person name="Sodergren E."/>
            <person name="Clifton S."/>
            <person name="Fulton L."/>
            <person name="Fulton B."/>
            <person name="Courtney L."/>
            <person name="Fronick C."/>
            <person name="Harrison M."/>
            <person name="Strong C."/>
            <person name="Farmer C."/>
            <person name="Delahaunty K."/>
            <person name="Markovic C."/>
            <person name="Hall O."/>
            <person name="Minx P."/>
            <person name="Tomlinson C."/>
            <person name="Mitreva M."/>
            <person name="Nelson J."/>
            <person name="Hou S."/>
            <person name="Wollam A."/>
            <person name="Pepin K.H."/>
            <person name="Johnson M."/>
            <person name="Bhonagiri V."/>
            <person name="Nash W.E."/>
            <person name="Warren W."/>
            <person name="Chinwalla A."/>
            <person name="Mardis E.R."/>
            <person name="Wilson R.K."/>
        </authorList>
    </citation>
    <scope>NUCLEOTIDE SEQUENCE [LARGE SCALE GENOMIC DNA]</scope>
    <source>
        <strain evidence="2 3">DSM 20093</strain>
    </source>
</reference>
<sequence length="74" mass="8207">MSLGASPPQGEGVQPALESSNKRKQSQSQRSKEGIGKDKKKQEEVARNSHFFLKRCARIGIFTTVDTIYANRGQ</sequence>
<comment type="caution">
    <text evidence="2">The sequence shown here is derived from an EMBL/GenBank/DDBJ whole genome shotgun (WGS) entry which is preliminary data.</text>
</comment>
<dbReference type="Proteomes" id="UP000003656">
    <property type="component" value="Unassembled WGS sequence"/>
</dbReference>
<protein>
    <submittedName>
        <fullName evidence="2">Uncharacterized protein</fullName>
    </submittedName>
</protein>
<dbReference type="STRING" id="561180.BIFGAL_03112"/>
<proteinExistence type="predicted"/>
<dbReference type="AlphaFoldDB" id="D1NTF4"/>